<evidence type="ECO:0000259" key="1">
    <source>
        <dbReference type="PROSITE" id="PS51833"/>
    </source>
</evidence>
<dbReference type="PROSITE" id="PS51833">
    <property type="entry name" value="HDOD"/>
    <property type="match status" value="1"/>
</dbReference>
<dbReference type="EMBL" id="AP027272">
    <property type="protein sequence ID" value="BDX05276.1"/>
    <property type="molecule type" value="Genomic_DNA"/>
</dbReference>
<keyword evidence="2" id="KW-0808">Transferase</keyword>
<proteinExistence type="predicted"/>
<dbReference type="InterPro" id="IPR014408">
    <property type="entry name" value="dGMP_Pdiesterase_EAL/HD-GYP"/>
</dbReference>
<name>A0AA48HIG8_9ALTE</name>
<dbReference type="InterPro" id="IPR035919">
    <property type="entry name" value="EAL_sf"/>
</dbReference>
<dbReference type="Gene3D" id="1.10.3210.10">
    <property type="entry name" value="Hypothetical protein af1432"/>
    <property type="match status" value="1"/>
</dbReference>
<accession>A0AA48HIG8</accession>
<dbReference type="SUPFAM" id="SSF141868">
    <property type="entry name" value="EAL domain-like"/>
    <property type="match status" value="1"/>
</dbReference>
<dbReference type="InterPro" id="IPR001633">
    <property type="entry name" value="EAL_dom"/>
</dbReference>
<keyword evidence="3" id="KW-1185">Reference proteome</keyword>
<gene>
    <name evidence="2" type="primary">yuxH</name>
    <name evidence="2" type="ORF">MACH26_07970</name>
</gene>
<dbReference type="Gene3D" id="3.20.20.450">
    <property type="entry name" value="EAL domain"/>
    <property type="match status" value="1"/>
</dbReference>
<dbReference type="KEGG" id="pmaw:MACH26_07970"/>
<keyword evidence="2" id="KW-0418">Kinase</keyword>
<reference evidence="2" key="1">
    <citation type="submission" date="2023-01" db="EMBL/GenBank/DDBJ databases">
        <title>Complete genome sequence of Planctobacterium marinum strain Dej080120_11.</title>
        <authorList>
            <person name="Ueki S."/>
            <person name="Maruyama F."/>
        </authorList>
    </citation>
    <scope>NUCLEOTIDE SEQUENCE</scope>
    <source>
        <strain evidence="2">Dej080120_11</strain>
    </source>
</reference>
<dbReference type="RefSeq" id="WP_338291245.1">
    <property type="nucleotide sequence ID" value="NZ_AP027272.1"/>
</dbReference>
<dbReference type="AlphaFoldDB" id="A0AA48HIG8"/>
<dbReference type="Pfam" id="PF08668">
    <property type="entry name" value="HDOD"/>
    <property type="match status" value="1"/>
</dbReference>
<evidence type="ECO:0000313" key="3">
    <source>
        <dbReference type="Proteomes" id="UP001333710"/>
    </source>
</evidence>
<protein>
    <submittedName>
        <fullName evidence="2">Histidine kinase</fullName>
    </submittedName>
</protein>
<feature type="domain" description="HDOD" evidence="1">
    <location>
        <begin position="203"/>
        <end position="388"/>
    </location>
</feature>
<dbReference type="SMART" id="SM00052">
    <property type="entry name" value="EAL"/>
    <property type="match status" value="1"/>
</dbReference>
<organism evidence="2 3">
    <name type="scientific">Planctobacterium marinum</name>
    <dbReference type="NCBI Taxonomy" id="1631968"/>
    <lineage>
        <taxon>Bacteria</taxon>
        <taxon>Pseudomonadati</taxon>
        <taxon>Pseudomonadota</taxon>
        <taxon>Gammaproteobacteria</taxon>
        <taxon>Alteromonadales</taxon>
        <taxon>Alteromonadaceae</taxon>
        <taxon>Planctobacterium</taxon>
    </lineage>
</organism>
<evidence type="ECO:0000313" key="2">
    <source>
        <dbReference type="EMBL" id="BDX05276.1"/>
    </source>
</evidence>
<dbReference type="GO" id="GO:0016301">
    <property type="term" value="F:kinase activity"/>
    <property type="evidence" value="ECO:0007669"/>
    <property type="project" value="UniProtKB-KW"/>
</dbReference>
<dbReference type="PANTHER" id="PTHR33525:SF4">
    <property type="entry name" value="CYCLIC DI-GMP PHOSPHODIESTERASE CDGJ"/>
    <property type="match status" value="1"/>
</dbReference>
<sequence length="406" mass="46194">MFANSDVLCARQPIFTKKHGIFAYELLYRSKSSTDKAEFSDGDVATSELLINACGSINDDEALTRYPLFFNVTRNLLLSDSFFPVKRNTAVIEILENTPVDEQLTNRIYKLKRLGYQFALDDYCFADKFAPLLPFVKFIKVDLLHSDIEQHLNIIRDFKAMGKILVAEKVETIEMFERCKALGFDLFQGFYLERPQVIEGRKINANVNLALTIINELQQADVSFDDLSYLVSKDPKLSYQLLRILNSPAQGLKREVSSLKQAVVFLGIAALKKWVILISLLQNSDVPDAFFTILLTRARTCELLAKAIEHKDADSYFTMGLFSGLDRVLNMDMQTVVKHLVIPQELQSALLERSGFMGDILNKVTMLERAEWDCLRKSCGWAQAELLSKLMEQARDWTDELLANLG</sequence>
<dbReference type="PIRSF" id="PIRSF003180">
    <property type="entry name" value="DiGMPpdiest_YuxH"/>
    <property type="match status" value="1"/>
</dbReference>
<dbReference type="Pfam" id="PF00563">
    <property type="entry name" value="EAL"/>
    <property type="match status" value="1"/>
</dbReference>
<dbReference type="Proteomes" id="UP001333710">
    <property type="component" value="Chromosome"/>
</dbReference>
<dbReference type="InterPro" id="IPR052340">
    <property type="entry name" value="RNase_Y/CdgJ"/>
</dbReference>
<dbReference type="SUPFAM" id="SSF109604">
    <property type="entry name" value="HD-domain/PDEase-like"/>
    <property type="match status" value="1"/>
</dbReference>
<dbReference type="PANTHER" id="PTHR33525">
    <property type="match status" value="1"/>
</dbReference>
<dbReference type="InterPro" id="IPR013976">
    <property type="entry name" value="HDOD"/>
</dbReference>